<comment type="caution">
    <text evidence="5">The sequence shown here is derived from an EMBL/GenBank/DDBJ whole genome shotgun (WGS) entry which is preliminary data.</text>
</comment>
<dbReference type="Gene3D" id="2.60.120.10">
    <property type="entry name" value="Jelly Rolls"/>
    <property type="match status" value="1"/>
</dbReference>
<dbReference type="Gene3D" id="1.10.10.10">
    <property type="entry name" value="Winged helix-like DNA-binding domain superfamily/Winged helix DNA-binding domain"/>
    <property type="match status" value="1"/>
</dbReference>
<gene>
    <name evidence="5" type="ORF">QO034_11590</name>
</gene>
<dbReference type="Pfam" id="PF13545">
    <property type="entry name" value="HTH_Crp_2"/>
    <property type="match status" value="1"/>
</dbReference>
<evidence type="ECO:0000256" key="2">
    <source>
        <dbReference type="ARBA" id="ARBA00023125"/>
    </source>
</evidence>
<dbReference type="SUPFAM" id="SSF46785">
    <property type="entry name" value="Winged helix' DNA-binding domain"/>
    <property type="match status" value="1"/>
</dbReference>
<protein>
    <submittedName>
        <fullName evidence="5">Crp/Fnr family transcriptional regulator</fullName>
    </submittedName>
</protein>
<reference evidence="5 6" key="1">
    <citation type="submission" date="2023-05" db="EMBL/GenBank/DDBJ databases">
        <title>Sedimentitalea sp. nov. JM2-8.</title>
        <authorList>
            <person name="Huang J."/>
        </authorList>
    </citation>
    <scope>NUCLEOTIDE SEQUENCE [LARGE SCALE GENOMIC DNA]</scope>
    <source>
        <strain evidence="5 6">JM2-8</strain>
    </source>
</reference>
<evidence type="ECO:0000256" key="1">
    <source>
        <dbReference type="ARBA" id="ARBA00023015"/>
    </source>
</evidence>
<organism evidence="5 6">
    <name type="scientific">Sedimentitalea xiamensis</name>
    <dbReference type="NCBI Taxonomy" id="3050037"/>
    <lineage>
        <taxon>Bacteria</taxon>
        <taxon>Pseudomonadati</taxon>
        <taxon>Pseudomonadota</taxon>
        <taxon>Alphaproteobacteria</taxon>
        <taxon>Rhodobacterales</taxon>
        <taxon>Paracoccaceae</taxon>
        <taxon>Sedimentitalea</taxon>
    </lineage>
</organism>
<dbReference type="SUPFAM" id="SSF51206">
    <property type="entry name" value="cAMP-binding domain-like"/>
    <property type="match status" value="1"/>
</dbReference>
<dbReference type="RefSeq" id="WP_284485696.1">
    <property type="nucleotide sequence ID" value="NZ_JASNJE010000012.1"/>
</dbReference>
<keyword evidence="1" id="KW-0805">Transcription regulation</keyword>
<keyword evidence="3" id="KW-0804">Transcription</keyword>
<dbReference type="CDD" id="cd00038">
    <property type="entry name" value="CAP_ED"/>
    <property type="match status" value="1"/>
</dbReference>
<proteinExistence type="predicted"/>
<sequence length="210" mass="23384">MSKRSESVRRLLLPLGRARSYESGQTLYRVGDMPDGIYGLLRGRVCLSTPNDAGSVFDCHIAYPGFWIGDLALFARSPRLITITARSPVDVWFLPQAALTDLLRPHPDLLADFYALNHQNTAVALRLLANMSIPDTTRRVAAWLLFSDESLSDTDGWILCSQEQIAMMNAISLPTARRILKKLADQGLIELGYGRLRVGDRGRMSEFCAT</sequence>
<feature type="domain" description="Cyclic nucleotide-binding" evidence="4">
    <location>
        <begin position="1"/>
        <end position="120"/>
    </location>
</feature>
<keyword evidence="2" id="KW-0238">DNA-binding</keyword>
<keyword evidence="6" id="KW-1185">Reference proteome</keyword>
<dbReference type="SMART" id="SM00100">
    <property type="entry name" value="cNMP"/>
    <property type="match status" value="1"/>
</dbReference>
<dbReference type="PROSITE" id="PS50042">
    <property type="entry name" value="CNMP_BINDING_3"/>
    <property type="match status" value="1"/>
</dbReference>
<evidence type="ECO:0000313" key="6">
    <source>
        <dbReference type="Proteomes" id="UP001227126"/>
    </source>
</evidence>
<dbReference type="InterPro" id="IPR014710">
    <property type="entry name" value="RmlC-like_jellyroll"/>
</dbReference>
<dbReference type="InterPro" id="IPR000595">
    <property type="entry name" value="cNMP-bd_dom"/>
</dbReference>
<dbReference type="SMART" id="SM00419">
    <property type="entry name" value="HTH_CRP"/>
    <property type="match status" value="1"/>
</dbReference>
<evidence type="ECO:0000313" key="5">
    <source>
        <dbReference type="EMBL" id="MDK3073757.1"/>
    </source>
</evidence>
<dbReference type="InterPro" id="IPR036388">
    <property type="entry name" value="WH-like_DNA-bd_sf"/>
</dbReference>
<evidence type="ECO:0000259" key="4">
    <source>
        <dbReference type="PROSITE" id="PS50042"/>
    </source>
</evidence>
<dbReference type="InterPro" id="IPR018490">
    <property type="entry name" value="cNMP-bd_dom_sf"/>
</dbReference>
<dbReference type="Proteomes" id="UP001227126">
    <property type="component" value="Unassembled WGS sequence"/>
</dbReference>
<evidence type="ECO:0000256" key="3">
    <source>
        <dbReference type="ARBA" id="ARBA00023163"/>
    </source>
</evidence>
<accession>A0ABT7FF68</accession>
<dbReference type="EMBL" id="JASNJE010000012">
    <property type="protein sequence ID" value="MDK3073757.1"/>
    <property type="molecule type" value="Genomic_DNA"/>
</dbReference>
<dbReference type="Pfam" id="PF00027">
    <property type="entry name" value="cNMP_binding"/>
    <property type="match status" value="1"/>
</dbReference>
<dbReference type="InterPro" id="IPR012318">
    <property type="entry name" value="HTH_CRP"/>
</dbReference>
<dbReference type="InterPro" id="IPR036390">
    <property type="entry name" value="WH_DNA-bd_sf"/>
</dbReference>
<name>A0ABT7FF68_9RHOB</name>